<name>A0ABM0XWJ1_CAMSA</name>
<proteinExistence type="predicted"/>
<evidence type="ECO:0000313" key="1">
    <source>
        <dbReference type="Proteomes" id="UP000694864"/>
    </source>
</evidence>
<organism evidence="1 2">
    <name type="scientific">Camelina sativa</name>
    <name type="common">False flax</name>
    <name type="synonym">Myagrum sativum</name>
    <dbReference type="NCBI Taxonomy" id="90675"/>
    <lineage>
        <taxon>Eukaryota</taxon>
        <taxon>Viridiplantae</taxon>
        <taxon>Streptophyta</taxon>
        <taxon>Embryophyta</taxon>
        <taxon>Tracheophyta</taxon>
        <taxon>Spermatophyta</taxon>
        <taxon>Magnoliopsida</taxon>
        <taxon>eudicotyledons</taxon>
        <taxon>Gunneridae</taxon>
        <taxon>Pentapetalae</taxon>
        <taxon>rosids</taxon>
        <taxon>malvids</taxon>
        <taxon>Brassicales</taxon>
        <taxon>Brassicaceae</taxon>
        <taxon>Camelineae</taxon>
        <taxon>Camelina</taxon>
    </lineage>
</organism>
<reference evidence="2" key="2">
    <citation type="submission" date="2025-08" db="UniProtKB">
        <authorList>
            <consortium name="RefSeq"/>
        </authorList>
    </citation>
    <scope>IDENTIFICATION</scope>
    <source>
        <tissue evidence="2">Leaf</tissue>
    </source>
</reference>
<reference evidence="1" key="1">
    <citation type="journal article" date="2014" name="Nat. Commun.">
        <title>The emerging biofuel crop Camelina sativa retains a highly undifferentiated hexaploid genome structure.</title>
        <authorList>
            <person name="Kagale S."/>
            <person name="Koh C."/>
            <person name="Nixon J."/>
            <person name="Bollina V."/>
            <person name="Clarke W.E."/>
            <person name="Tuteja R."/>
            <person name="Spillane C."/>
            <person name="Robinson S.J."/>
            <person name="Links M.G."/>
            <person name="Clarke C."/>
            <person name="Higgins E.E."/>
            <person name="Huebert T."/>
            <person name="Sharpe A.G."/>
            <person name="Parkin I.A."/>
        </authorList>
    </citation>
    <scope>NUCLEOTIDE SEQUENCE [LARGE SCALE GENOMIC DNA]</scope>
    <source>
        <strain evidence="1">cv. DH55</strain>
    </source>
</reference>
<sequence length="108" mass="12037">MASKRLGLFAVRSIKPRRFGSSSGDNGALQGELKNEIKKLNVAIETRNSTRKSDLSNWRDEYEDNLDKTINKLKLIQTEHTADMLKAAERKIGESKHGSREATCGSTS</sequence>
<dbReference type="RefSeq" id="XP_010492031.1">
    <property type="nucleotide sequence ID" value="XM_010493729.2"/>
</dbReference>
<dbReference type="GeneID" id="104769504"/>
<gene>
    <name evidence="2" type="primary">LOC104769504</name>
</gene>
<dbReference type="Proteomes" id="UP000694864">
    <property type="component" value="Chromosome 20"/>
</dbReference>
<protein>
    <submittedName>
        <fullName evidence="2">Uncharacterized protein LOC104769504</fullName>
    </submittedName>
</protein>
<evidence type="ECO:0000313" key="2">
    <source>
        <dbReference type="RefSeq" id="XP_010492031.1"/>
    </source>
</evidence>
<accession>A0ABM0XWJ1</accession>
<keyword evidence="1" id="KW-1185">Reference proteome</keyword>